<feature type="chain" id="PRO_5002205297" evidence="1">
    <location>
        <begin position="19"/>
        <end position="104"/>
    </location>
</feature>
<dbReference type="OrthoDB" id="2608106at2759"/>
<keyword evidence="3" id="KW-1185">Reference proteome</keyword>
<gene>
    <name evidence="2" type="ORF">HYDPIDRAFT_39741</name>
</gene>
<accession>A0A0C9WFT8</accession>
<dbReference type="EMBL" id="KN839844">
    <property type="protein sequence ID" value="KIJ65111.1"/>
    <property type="molecule type" value="Genomic_DNA"/>
</dbReference>
<name>A0A0C9WFT8_9AGAM</name>
<protein>
    <submittedName>
        <fullName evidence="2">Uncharacterized protein</fullName>
    </submittedName>
</protein>
<evidence type="ECO:0000256" key="1">
    <source>
        <dbReference type="SAM" id="SignalP"/>
    </source>
</evidence>
<feature type="signal peptide" evidence="1">
    <location>
        <begin position="1"/>
        <end position="18"/>
    </location>
</feature>
<evidence type="ECO:0000313" key="2">
    <source>
        <dbReference type="EMBL" id="KIJ65111.1"/>
    </source>
</evidence>
<sequence>MRAALTLIISACVGFVAASGAESNPANTQCPVCPSSLTENKKTYDLVYSEPTEPDVPIFCGYATAESSAKTPDETYCSYSTDGTVFPDSPASCPKTTSLGKCTA</sequence>
<proteinExistence type="predicted"/>
<keyword evidence="1" id="KW-0732">Signal</keyword>
<reference evidence="2 3" key="1">
    <citation type="submission" date="2014-04" db="EMBL/GenBank/DDBJ databases">
        <title>Evolutionary Origins and Diversification of the Mycorrhizal Mutualists.</title>
        <authorList>
            <consortium name="DOE Joint Genome Institute"/>
            <consortium name="Mycorrhizal Genomics Consortium"/>
            <person name="Kohler A."/>
            <person name="Kuo A."/>
            <person name="Nagy L.G."/>
            <person name="Floudas D."/>
            <person name="Copeland A."/>
            <person name="Barry K.W."/>
            <person name="Cichocki N."/>
            <person name="Veneault-Fourrey C."/>
            <person name="LaButti K."/>
            <person name="Lindquist E.A."/>
            <person name="Lipzen A."/>
            <person name="Lundell T."/>
            <person name="Morin E."/>
            <person name="Murat C."/>
            <person name="Riley R."/>
            <person name="Ohm R."/>
            <person name="Sun H."/>
            <person name="Tunlid A."/>
            <person name="Henrissat B."/>
            <person name="Grigoriev I.V."/>
            <person name="Hibbett D.S."/>
            <person name="Martin F."/>
        </authorList>
    </citation>
    <scope>NUCLEOTIDE SEQUENCE [LARGE SCALE GENOMIC DNA]</scope>
    <source>
        <strain evidence="2 3">MD-312</strain>
    </source>
</reference>
<dbReference type="Proteomes" id="UP000053820">
    <property type="component" value="Unassembled WGS sequence"/>
</dbReference>
<dbReference type="AlphaFoldDB" id="A0A0C9WFT8"/>
<evidence type="ECO:0000313" key="3">
    <source>
        <dbReference type="Proteomes" id="UP000053820"/>
    </source>
</evidence>
<dbReference type="HOGENOM" id="CLU_2250503_0_0_1"/>
<organism evidence="2 3">
    <name type="scientific">Hydnomerulius pinastri MD-312</name>
    <dbReference type="NCBI Taxonomy" id="994086"/>
    <lineage>
        <taxon>Eukaryota</taxon>
        <taxon>Fungi</taxon>
        <taxon>Dikarya</taxon>
        <taxon>Basidiomycota</taxon>
        <taxon>Agaricomycotina</taxon>
        <taxon>Agaricomycetes</taxon>
        <taxon>Agaricomycetidae</taxon>
        <taxon>Boletales</taxon>
        <taxon>Boletales incertae sedis</taxon>
        <taxon>Leucogyrophana</taxon>
    </lineage>
</organism>